<reference evidence="1 2" key="1">
    <citation type="submission" date="2017-07" db="EMBL/GenBank/DDBJ databases">
        <title>Phenotypical and genomic characterization of a clinical isolate of Shewanella bicestrii sp. nov. producing an extended-spectrum beta-lactamase and a new oxacillinase variant.</title>
        <authorList>
            <person name="Jousset A.B."/>
            <person name="Bonnin R.A."/>
            <person name="Girlich D."/>
            <person name="Dabos L."/>
            <person name="Potron A."/>
            <person name="Dortet L."/>
            <person name="Glaser P."/>
            <person name="Naas T."/>
        </authorList>
    </citation>
    <scope>NUCLEOTIDE SEQUENCE [LARGE SCALE GENOMIC DNA]</scope>
    <source>
        <strain evidence="1 2">JAB-1</strain>
    </source>
</reference>
<keyword evidence="2" id="KW-1185">Reference proteome</keyword>
<proteinExistence type="predicted"/>
<evidence type="ECO:0000313" key="1">
    <source>
        <dbReference type="EMBL" id="ASK68015.1"/>
    </source>
</evidence>
<dbReference type="EMBL" id="CP022358">
    <property type="protein sequence ID" value="ASK68015.1"/>
    <property type="molecule type" value="Genomic_DNA"/>
</dbReference>
<dbReference type="AlphaFoldDB" id="A0A220UIT4"/>
<name>A0A220UIT4_9GAMM</name>
<organism evidence="1 2">
    <name type="scientific">Shewanella bicestrii</name>
    <dbReference type="NCBI Taxonomy" id="2018305"/>
    <lineage>
        <taxon>Bacteria</taxon>
        <taxon>Pseudomonadati</taxon>
        <taxon>Pseudomonadota</taxon>
        <taxon>Gammaproteobacteria</taxon>
        <taxon>Alteromonadales</taxon>
        <taxon>Shewanellaceae</taxon>
        <taxon>Shewanella</taxon>
    </lineage>
</organism>
<protein>
    <submittedName>
        <fullName evidence="1">Uncharacterized protein</fullName>
    </submittedName>
</protein>
<accession>A0A220UIT4</accession>
<dbReference type="KEGG" id="sbj:CF168_03550"/>
<gene>
    <name evidence="1" type="ORF">CF168_03550</name>
</gene>
<evidence type="ECO:0000313" key="2">
    <source>
        <dbReference type="Proteomes" id="UP000198367"/>
    </source>
</evidence>
<dbReference type="RefSeq" id="WP_089067004.1">
    <property type="nucleotide sequence ID" value="NZ_CP022358.1"/>
</dbReference>
<dbReference type="Proteomes" id="UP000198367">
    <property type="component" value="Chromosome"/>
</dbReference>
<sequence length="151" mass="16786">MSKASLLPQVFAALTSKASMKHIISKNIGIEEFKKKFSEIRETFWDSLTAASDGYKNVSYLACDENGAAINWVWDDETFTHNKEAGSLEEAIQFANNMIDSGMCFSYMGCLAGSGELEVWLTTFESPIEKPTWPSNKVPLFELTHGGVTQE</sequence>